<evidence type="ECO:0000313" key="6">
    <source>
        <dbReference type="Proteomes" id="UP000007756"/>
    </source>
</evidence>
<dbReference type="eggNOG" id="COG2267">
    <property type="taxonomic scope" value="Bacteria"/>
</dbReference>
<dbReference type="InterPro" id="IPR050266">
    <property type="entry name" value="AB_hydrolase_sf"/>
</dbReference>
<dbReference type="PANTHER" id="PTHR43798:SF33">
    <property type="entry name" value="HYDROLASE, PUTATIVE (AFU_ORTHOLOGUE AFUA_2G14860)-RELATED"/>
    <property type="match status" value="1"/>
</dbReference>
<evidence type="ECO:0000256" key="1">
    <source>
        <dbReference type="ARBA" id="ARBA00006989"/>
    </source>
</evidence>
<evidence type="ECO:0000313" key="5">
    <source>
        <dbReference type="EMBL" id="ADK86974.1"/>
    </source>
</evidence>
<comment type="similarity">
    <text evidence="1">Belongs to the lipase/esterase LIP3/BchO family.</text>
</comment>
<sequence>MRDKVNINTVDISQLEVFFQPAKKPAKQTIVFAHGFSVHHSYFKSFSETLVDYDYYAPLWPGHNHHGFTDKELSPIHYAHLLVAWIEKQDLENIVLIGHSMGGAVASYALQFLKPQRVEKLVLLAPLSYSNLLNYYKIKKAFKKKDEKLSYFKRMFQPKFPDLQNDGQWQMELDKHTAMCKKLTFQIFKELSRLNSAYKTITIPAFLLLAQHDDFMPTKATLNYFNRFLIKKGNLQSGVILHSQHQMFNSKHESFCKAMHDILKHNKLGKIY</sequence>
<keyword evidence="3 5" id="KW-0378">Hydrolase</keyword>
<dbReference type="AlphaFoldDB" id="A0A0H3DL56"/>
<organism evidence="5 6">
    <name type="scientific">Mycoplasmoides pneumoniae (strain ATCC 15531 / DSM 23978 / CIP 103766 / NBRC 14401 / NCTC 10119 / FH)</name>
    <name type="common">Mycoplasma pneumoniae</name>
    <dbReference type="NCBI Taxonomy" id="722438"/>
    <lineage>
        <taxon>Bacteria</taxon>
        <taxon>Bacillati</taxon>
        <taxon>Mycoplasmatota</taxon>
        <taxon>Mycoplasmoidales</taxon>
        <taxon>Mycoplasmoidaceae</taxon>
        <taxon>Mycoplasmoides</taxon>
    </lineage>
</organism>
<dbReference type="RefSeq" id="WP_014575017.1">
    <property type="nucleotide sequence ID" value="NZ_CP010546.1"/>
</dbReference>
<dbReference type="PaxDb" id="722438-MPNE_0609"/>
<evidence type="ECO:0000256" key="2">
    <source>
        <dbReference type="ARBA" id="ARBA00022487"/>
    </source>
</evidence>
<dbReference type="InterPro" id="IPR029058">
    <property type="entry name" value="AB_hydrolase_fold"/>
</dbReference>
<name>A0A0H3DL56_MYCPB</name>
<dbReference type="PATRIC" id="fig|722438.3.peg.588"/>
<keyword evidence="2" id="KW-0719">Serine esterase</keyword>
<protein>
    <submittedName>
        <fullName evidence="5">Hydrolase, alpha/beta domain protein</fullName>
    </submittedName>
</protein>
<dbReference type="Gene3D" id="3.40.50.1820">
    <property type="entry name" value="alpha/beta hydrolase"/>
    <property type="match status" value="1"/>
</dbReference>
<accession>A0A0H3DL56</accession>
<dbReference type="KEGG" id="mpj:MPNE_0609"/>
<gene>
    <name evidence="5" type="ordered locus">MPNE_0609</name>
</gene>
<dbReference type="Proteomes" id="UP000007756">
    <property type="component" value="Chromosome"/>
</dbReference>
<dbReference type="EMBL" id="CP002077">
    <property type="protein sequence ID" value="ADK86974.1"/>
    <property type="molecule type" value="Genomic_DNA"/>
</dbReference>
<proteinExistence type="inferred from homology"/>
<evidence type="ECO:0000259" key="4">
    <source>
        <dbReference type="Pfam" id="PF12697"/>
    </source>
</evidence>
<reference evidence="5 6" key="1">
    <citation type="journal article" date="2010" name="Appl. Environ. Microbiol.">
        <title>Targeted chromosomal knockouts in Mycoplasma pneumoniae.</title>
        <authorList>
            <person name="Krishnakumar R."/>
            <person name="Assad-Garcia N."/>
            <person name="Benders G.A."/>
            <person name="Phan Q."/>
            <person name="Montague M.G."/>
            <person name="Glass J.I."/>
        </authorList>
    </citation>
    <scope>NUCLEOTIDE SEQUENCE [LARGE SCALE GENOMIC DNA]</scope>
    <source>
        <strain evidence="6">ATCC 15531 / DSM 22911 / NBRC 14401 / NCTC 10119 / FH</strain>
    </source>
</reference>
<dbReference type="GeneID" id="66608804"/>
<dbReference type="PANTHER" id="PTHR43798">
    <property type="entry name" value="MONOACYLGLYCEROL LIPASE"/>
    <property type="match status" value="1"/>
</dbReference>
<dbReference type="STRING" id="722438.F539_02930"/>
<dbReference type="GO" id="GO:0052689">
    <property type="term" value="F:carboxylic ester hydrolase activity"/>
    <property type="evidence" value="ECO:0007669"/>
    <property type="project" value="UniProtKB-KW"/>
</dbReference>
<feature type="domain" description="AB hydrolase-1" evidence="4">
    <location>
        <begin position="30"/>
        <end position="230"/>
    </location>
</feature>
<dbReference type="InterPro" id="IPR000073">
    <property type="entry name" value="AB_hydrolase_1"/>
</dbReference>
<dbReference type="HOGENOM" id="CLU_020336_41_1_14"/>
<evidence type="ECO:0000256" key="3">
    <source>
        <dbReference type="ARBA" id="ARBA00022801"/>
    </source>
</evidence>
<dbReference type="SUPFAM" id="SSF53474">
    <property type="entry name" value="alpha/beta-Hydrolases"/>
    <property type="match status" value="1"/>
</dbReference>
<dbReference type="Pfam" id="PF12697">
    <property type="entry name" value="Abhydrolase_6"/>
    <property type="match status" value="1"/>
</dbReference>
<dbReference type="GO" id="GO:0016020">
    <property type="term" value="C:membrane"/>
    <property type="evidence" value="ECO:0007669"/>
    <property type="project" value="TreeGrafter"/>
</dbReference>